<evidence type="ECO:0000313" key="1">
    <source>
        <dbReference type="EMBL" id="CDQ11729.1"/>
    </source>
</evidence>
<dbReference type="EMBL" id="CCCS020000055">
    <property type="protein sequence ID" value="CDQ11729.1"/>
    <property type="molecule type" value="Genomic_DNA"/>
</dbReference>
<name>A0A060UZ25_9PROT</name>
<reference evidence="1" key="2">
    <citation type="submission" date="2014-07" db="EMBL/GenBank/DDBJ databases">
        <title>Initial genome analysis of the psychrotolerant acidophile Acidithiobacillus ferrivorans CF27: insights into iron and sulfur oxidation pathways and into biofilm formation.</title>
        <authorList>
            <person name="Talla E."/>
            <person name="Hedrich S."/>
            <person name="Mangenot S."/>
            <person name="Ji B."/>
            <person name="Johnson D.B."/>
            <person name="Barbe V."/>
            <person name="Bonnefoy V."/>
        </authorList>
    </citation>
    <scope>NUCLEOTIDE SEQUENCE [LARGE SCALE GENOMIC DNA]</scope>
    <source>
        <strain evidence="1">CF27</strain>
    </source>
</reference>
<dbReference type="AlphaFoldDB" id="A0A060UZ25"/>
<reference evidence="1" key="1">
    <citation type="submission" date="2014-03" db="EMBL/GenBank/DDBJ databases">
        <authorList>
            <person name="Genoscope - CEA"/>
        </authorList>
    </citation>
    <scope>NUCLEOTIDE SEQUENCE [LARGE SCALE GENOMIC DNA]</scope>
    <source>
        <strain evidence="1">CF27</strain>
    </source>
</reference>
<organism evidence="1">
    <name type="scientific">Acidithiobacillus ferrivorans</name>
    <dbReference type="NCBI Taxonomy" id="160808"/>
    <lineage>
        <taxon>Bacteria</taxon>
        <taxon>Pseudomonadati</taxon>
        <taxon>Pseudomonadota</taxon>
        <taxon>Acidithiobacillia</taxon>
        <taxon>Acidithiobacillales</taxon>
        <taxon>Acidithiobacillaceae</taxon>
        <taxon>Acidithiobacillus</taxon>
    </lineage>
</organism>
<sequence>MTRAHKVHNGIRWASLHMFMKRRYVGSSTERSSSARYHDDANGRVEFDAIQRIHYAGD</sequence>
<protein>
    <submittedName>
        <fullName evidence="1">Uncharacterized protein</fullName>
    </submittedName>
</protein>
<gene>
    <name evidence="1" type="ORF">AFERRI_590003</name>
</gene>
<proteinExistence type="predicted"/>
<comment type="caution">
    <text evidence="1">The sequence shown here is derived from an EMBL/GenBank/DDBJ whole genome shotgun (WGS) entry which is preliminary data.</text>
</comment>
<accession>A0A060UZ25</accession>